<dbReference type="Gene3D" id="3.30.710.10">
    <property type="entry name" value="Potassium Channel Kv1.1, Chain A"/>
    <property type="match status" value="1"/>
</dbReference>
<organism evidence="2 3">
    <name type="scientific">Crassostrea virginica</name>
    <name type="common">Eastern oyster</name>
    <dbReference type="NCBI Taxonomy" id="6565"/>
    <lineage>
        <taxon>Eukaryota</taxon>
        <taxon>Metazoa</taxon>
        <taxon>Spiralia</taxon>
        <taxon>Lophotrochozoa</taxon>
        <taxon>Mollusca</taxon>
        <taxon>Bivalvia</taxon>
        <taxon>Autobranchia</taxon>
        <taxon>Pteriomorphia</taxon>
        <taxon>Ostreida</taxon>
        <taxon>Ostreoidea</taxon>
        <taxon>Ostreidae</taxon>
        <taxon>Crassostrea</taxon>
    </lineage>
</organism>
<reference evidence="3" key="1">
    <citation type="submission" date="2025-08" db="UniProtKB">
        <authorList>
            <consortium name="RefSeq"/>
        </authorList>
    </citation>
    <scope>IDENTIFICATION</scope>
    <source>
        <tissue evidence="3">Whole sample</tissue>
    </source>
</reference>
<dbReference type="SUPFAM" id="SSF109732">
    <property type="entry name" value="HBS1-like domain"/>
    <property type="match status" value="1"/>
</dbReference>
<dbReference type="OrthoDB" id="684045at2759"/>
<dbReference type="GeneID" id="111121395"/>
<sequence>MARCGRNWTSAEDKYYGTWKIVECVSLAGSVDTSGIEGCKFHLYENNDVSWKVPDGSEIMPFFNSDTYEFVKRIRPALIGRRETDVISLKFFGTCAEHVIEFKVETSDDLMLLTCERCCILQCQKVKSEEMELDSPYSFMPALEEGFFSDLIIRSKSGREFKLHSILLSLAVPSHNWKLSPLNGMPDHVLTTLVHFLYNECLPAGLSEETARDCIKSLTSMPEFNTFTSLCQTFLRNTALRHQIVSLIDDMHSCANKIINLFTCKKPHSKGVMPDDALVANPQKLCYVIKQATREGSVACSKLVVLCDLFARRSGELPQEERHDIIKYAHSRLPVFIKQVQEFFEVFEFQLMLMGPAQKQEIASYILPEIEESMTVFTAFVEEFQTALDTAITTNISEKEKAEKKEKQKKEHVKDVLSKTLKHALHVRELKKLRNMHEAASVKLEMFLKKMHVFSKKTEAEKIPLIVYLLDALKNNEAPLFVDRMQHLALVLEEKYKWKEWKYMFKLSSSKIAWGVHKLRSYKLILARSLQQMVELVNKEEFTATVAALGLWDNKAETVSPDRDTKYARLSSVESLCIPPTSRKSVLAQRALELFKKKENTDMVFEIILIRDIGDIVIDHTHGAPIERQEEERDVEVHQIPAHCVVLAARCNWFSRALLSGMRESIDKKITIHDTNPEIFSMFLEFLYTGHIQMDSLSTDQLTELLTLADRYEVESLGQVCEHILLQHVDTDTALYLLSIADQFQSKTLKDKVLLFLRNHPDLKDGDVFDQLPPHLQTEIEDVIQEGDDVDRGRLETASSSSVEDTEDMIGQMHISSRRYSSSTSSSSSSFVEYAEVATDRARLADCLAALRAVIGDEVPEDDLIQFALAADYDVSRAINFYFQSS</sequence>
<keyword evidence="2" id="KW-1185">Reference proteome</keyword>
<dbReference type="PANTHER" id="PTHR24413">
    <property type="entry name" value="SPECKLE-TYPE POZ PROTEIN"/>
    <property type="match status" value="1"/>
</dbReference>
<dbReference type="Gene3D" id="1.10.8.10">
    <property type="entry name" value="DNA helicase RuvA subunit, C-terminal domain"/>
    <property type="match status" value="1"/>
</dbReference>
<accession>A0A8B8CRB5</accession>
<evidence type="ECO:0000313" key="3">
    <source>
        <dbReference type="RefSeq" id="XP_022318372.1"/>
    </source>
</evidence>
<feature type="domain" description="BTB" evidence="1">
    <location>
        <begin position="635"/>
        <end position="696"/>
    </location>
</feature>
<dbReference type="SUPFAM" id="SSF54695">
    <property type="entry name" value="POZ domain"/>
    <property type="match status" value="1"/>
</dbReference>
<dbReference type="InterPro" id="IPR011333">
    <property type="entry name" value="SKP1/BTB/POZ_sf"/>
</dbReference>
<dbReference type="CDD" id="cd14733">
    <property type="entry name" value="BACK"/>
    <property type="match status" value="1"/>
</dbReference>
<evidence type="ECO:0000313" key="2">
    <source>
        <dbReference type="Proteomes" id="UP000694844"/>
    </source>
</evidence>
<proteinExistence type="predicted"/>
<dbReference type="RefSeq" id="XP_022318372.1">
    <property type="nucleotide sequence ID" value="XM_022462664.1"/>
</dbReference>
<protein>
    <submittedName>
        <fullName evidence="3">Uncharacterized protein LOC111121395 isoform X1</fullName>
    </submittedName>
</protein>
<evidence type="ECO:0000259" key="1">
    <source>
        <dbReference type="PROSITE" id="PS50097"/>
    </source>
</evidence>
<dbReference type="KEGG" id="cvn:111121395"/>
<name>A0A8B8CRB5_CRAVI</name>
<dbReference type="InterPro" id="IPR000210">
    <property type="entry name" value="BTB/POZ_dom"/>
</dbReference>
<dbReference type="InterPro" id="IPR037189">
    <property type="entry name" value="HBS1-like_N_sf"/>
</dbReference>
<dbReference type="SMART" id="SM00225">
    <property type="entry name" value="BTB"/>
    <property type="match status" value="1"/>
</dbReference>
<gene>
    <name evidence="3" type="primary">LOC111121395</name>
</gene>
<dbReference type="PROSITE" id="PS50097">
    <property type="entry name" value="BTB"/>
    <property type="match status" value="1"/>
</dbReference>
<dbReference type="Proteomes" id="UP000694844">
    <property type="component" value="Chromosome 2"/>
</dbReference>
<dbReference type="AlphaFoldDB" id="A0A8B8CRB5"/>
<dbReference type="Pfam" id="PF00651">
    <property type="entry name" value="BTB"/>
    <property type="match status" value="1"/>
</dbReference>